<feature type="region of interest" description="Disordered" evidence="1">
    <location>
        <begin position="1"/>
        <end position="27"/>
    </location>
</feature>
<sequence length="174" mass="19022">MSSEEAHEARRAACEQPKSRVYNPTSAPYAGPGPHYIDVYEVSLTNRRMQHSPIVAGETKLLPPGSTLDFDHNLIQLFACVVPVLGKRSGKVTCRFDRGVAKSRTWPLYEATYRVTVREARTGREVKVVTLRGTESPEESCPGFATDDPGTVVARSLTGDALDKALRPLLLAPA</sequence>
<dbReference type="EMBL" id="BMRB01000002">
    <property type="protein sequence ID" value="GGS29074.1"/>
    <property type="molecule type" value="Genomic_DNA"/>
</dbReference>
<evidence type="ECO:0000313" key="2">
    <source>
        <dbReference type="EMBL" id="GGS29074.1"/>
    </source>
</evidence>
<dbReference type="AlphaFoldDB" id="A0A918GD18"/>
<reference evidence="2" key="2">
    <citation type="submission" date="2020-09" db="EMBL/GenBank/DDBJ databases">
        <authorList>
            <person name="Sun Q."/>
            <person name="Ohkuma M."/>
        </authorList>
    </citation>
    <scope>NUCLEOTIDE SEQUENCE</scope>
    <source>
        <strain evidence="2">JCM 3276</strain>
    </source>
</reference>
<feature type="compositionally biased region" description="Basic and acidic residues" evidence="1">
    <location>
        <begin position="1"/>
        <end position="13"/>
    </location>
</feature>
<gene>
    <name evidence="2" type="ORF">GCM10010171_22850</name>
</gene>
<comment type="caution">
    <text evidence="2">The sequence shown here is derived from an EMBL/GenBank/DDBJ whole genome shotgun (WGS) entry which is preliminary data.</text>
</comment>
<proteinExistence type="predicted"/>
<accession>A0A918GD18</accession>
<name>A0A918GD18_9PSEU</name>
<protein>
    <submittedName>
        <fullName evidence="2">Uncharacterized protein</fullName>
    </submittedName>
</protein>
<organism evidence="2 3">
    <name type="scientific">Actinokineospora fastidiosa</name>
    <dbReference type="NCBI Taxonomy" id="1816"/>
    <lineage>
        <taxon>Bacteria</taxon>
        <taxon>Bacillati</taxon>
        <taxon>Actinomycetota</taxon>
        <taxon>Actinomycetes</taxon>
        <taxon>Pseudonocardiales</taxon>
        <taxon>Pseudonocardiaceae</taxon>
        <taxon>Actinokineospora</taxon>
    </lineage>
</organism>
<reference evidence="2" key="1">
    <citation type="journal article" date="2014" name="Int. J. Syst. Evol. Microbiol.">
        <title>Complete genome sequence of Corynebacterium casei LMG S-19264T (=DSM 44701T), isolated from a smear-ripened cheese.</title>
        <authorList>
            <consortium name="US DOE Joint Genome Institute (JGI-PGF)"/>
            <person name="Walter F."/>
            <person name="Albersmeier A."/>
            <person name="Kalinowski J."/>
            <person name="Ruckert C."/>
        </authorList>
    </citation>
    <scope>NUCLEOTIDE SEQUENCE</scope>
    <source>
        <strain evidence="2">JCM 3276</strain>
    </source>
</reference>
<dbReference type="Proteomes" id="UP000660680">
    <property type="component" value="Unassembled WGS sequence"/>
</dbReference>
<evidence type="ECO:0000313" key="3">
    <source>
        <dbReference type="Proteomes" id="UP000660680"/>
    </source>
</evidence>
<keyword evidence="3" id="KW-1185">Reference proteome</keyword>
<evidence type="ECO:0000256" key="1">
    <source>
        <dbReference type="SAM" id="MobiDB-lite"/>
    </source>
</evidence>